<evidence type="ECO:0000313" key="8">
    <source>
        <dbReference type="EMBL" id="CAI3979780.1"/>
    </source>
</evidence>
<reference evidence="9" key="2">
    <citation type="submission" date="2024-04" db="EMBL/GenBank/DDBJ databases">
        <authorList>
            <person name="Chen Y."/>
            <person name="Shah S."/>
            <person name="Dougan E. K."/>
            <person name="Thang M."/>
            <person name="Chan C."/>
        </authorList>
    </citation>
    <scope>NUCLEOTIDE SEQUENCE [LARGE SCALE GENOMIC DNA]</scope>
</reference>
<evidence type="ECO:0000313" key="10">
    <source>
        <dbReference type="Proteomes" id="UP001152797"/>
    </source>
</evidence>
<feature type="transmembrane region" description="Helical" evidence="6">
    <location>
        <begin position="7"/>
        <end position="24"/>
    </location>
</feature>
<dbReference type="InterPro" id="IPR015422">
    <property type="entry name" value="PyrdxlP-dep_Trfase_small"/>
</dbReference>
<proteinExistence type="inferred from homology"/>
<dbReference type="Pfam" id="PF00155">
    <property type="entry name" value="Aminotran_1_2"/>
    <property type="match status" value="1"/>
</dbReference>
<evidence type="ECO:0000256" key="6">
    <source>
        <dbReference type="SAM" id="Phobius"/>
    </source>
</evidence>
<dbReference type="GO" id="GO:0030170">
    <property type="term" value="F:pyridoxal phosphate binding"/>
    <property type="evidence" value="ECO:0007669"/>
    <property type="project" value="InterPro"/>
</dbReference>
<keyword evidence="6" id="KW-0472">Membrane</keyword>
<name>A0A9P1BWB3_9DINO</name>
<dbReference type="OrthoDB" id="7042322at2759"/>
<dbReference type="PANTHER" id="PTHR43525">
    <property type="entry name" value="PROTEIN MALY"/>
    <property type="match status" value="1"/>
</dbReference>
<dbReference type="SUPFAM" id="SSF53383">
    <property type="entry name" value="PLP-dependent transferases"/>
    <property type="match status" value="1"/>
</dbReference>
<reference evidence="8" key="1">
    <citation type="submission" date="2022-10" db="EMBL/GenBank/DDBJ databases">
        <authorList>
            <person name="Chen Y."/>
            <person name="Dougan E. K."/>
            <person name="Chan C."/>
            <person name="Rhodes N."/>
            <person name="Thang M."/>
        </authorList>
    </citation>
    <scope>NUCLEOTIDE SEQUENCE</scope>
</reference>
<comment type="caution">
    <text evidence="8">The sequence shown here is derived from an EMBL/GenBank/DDBJ whole genome shotgun (WGS) entry which is preliminary data.</text>
</comment>
<dbReference type="EMBL" id="CAMXCT020000513">
    <property type="protein sequence ID" value="CAL1133155.1"/>
    <property type="molecule type" value="Genomic_DNA"/>
</dbReference>
<sequence length="618" mass="69481">MDKAQKWHCAVLGGSALLYALWLWRKRRRDPFGLDTPVDRRGYKTVKYELPPILFGETARDCLQHWVADMDFPCCPKLRKKLTQRMAHPIYGYTIQPKEVWQAVGRWLVENQNWKKAPEPDCFVFSGTVLASVGSILHTFAQPGDKVLTMVPLYAPLQKVVPASRCSLVQYHLPVKVERGTSRYEMDVEGLKKVLDKEKVKFIILCSPHNPVGRVWTREELVALAGACKDRGILVIVDEVWADLCWKPFTPFHPVAMEIGCKCISLGSPTKTWNLAGFHCSYAIFDDKEMLKRFKEYVEPQFLHHGSTFGTEALQIAYESREWMQAVRAYVEANFCYLEESLKDIPGIQLATYLAWLDCSGLGLPTDTVHSWMIQAGLVFSSGSEFHPEYGHFQRMNLACSRQKLREALERLKRAVGLLLAPSPAGAASKKEKETIKTAAQQMHGLQDRWAQIASKGPDGAKEILEAFSGVSYSTFVIKVPAGQSVGVDIEDRTITSVSSRKLGWSTGDTIQEINGIEAKDEEMVVNSVKAAKNQGQDLVFKVQRLSESPWVSLDRALTNVYADIDAEVVLPEPDQVSDMFRDLKNNVNLAKDDIIDMATVKEKLDAFIKALDQFASS</sequence>
<dbReference type="EC" id="4.4.1.13" evidence="2"/>
<dbReference type="EMBL" id="CAMXCT010000513">
    <property type="protein sequence ID" value="CAI3979780.1"/>
    <property type="molecule type" value="Genomic_DNA"/>
</dbReference>
<evidence type="ECO:0000256" key="5">
    <source>
        <dbReference type="ARBA" id="ARBA00037974"/>
    </source>
</evidence>
<accession>A0A9P1BWB3</accession>
<evidence type="ECO:0000256" key="1">
    <source>
        <dbReference type="ARBA" id="ARBA00001933"/>
    </source>
</evidence>
<dbReference type="AlphaFoldDB" id="A0A9P1BWB3"/>
<dbReference type="CDD" id="cd00609">
    <property type="entry name" value="AAT_like"/>
    <property type="match status" value="1"/>
</dbReference>
<organism evidence="8">
    <name type="scientific">Cladocopium goreaui</name>
    <dbReference type="NCBI Taxonomy" id="2562237"/>
    <lineage>
        <taxon>Eukaryota</taxon>
        <taxon>Sar</taxon>
        <taxon>Alveolata</taxon>
        <taxon>Dinophyceae</taxon>
        <taxon>Suessiales</taxon>
        <taxon>Symbiodiniaceae</taxon>
        <taxon>Cladocopium</taxon>
    </lineage>
</organism>
<keyword evidence="10" id="KW-1185">Reference proteome</keyword>
<feature type="domain" description="Aminotransferase class I/classII large" evidence="7">
    <location>
        <begin position="71"/>
        <end position="412"/>
    </location>
</feature>
<dbReference type="Proteomes" id="UP001152797">
    <property type="component" value="Unassembled WGS sequence"/>
</dbReference>
<dbReference type="Gene3D" id="3.40.640.10">
    <property type="entry name" value="Type I PLP-dependent aspartate aminotransferase-like (Major domain)"/>
    <property type="match status" value="1"/>
</dbReference>
<evidence type="ECO:0000256" key="4">
    <source>
        <dbReference type="ARBA" id="ARBA00023239"/>
    </source>
</evidence>
<comment type="similarity">
    <text evidence="5">Belongs to the class-II pyridoxal-phosphate-dependent aminotransferase family. MalY/PatB cystathionine beta-lyase subfamily.</text>
</comment>
<dbReference type="InterPro" id="IPR004839">
    <property type="entry name" value="Aminotransferase_I/II_large"/>
</dbReference>
<evidence type="ECO:0000313" key="9">
    <source>
        <dbReference type="EMBL" id="CAL1133155.1"/>
    </source>
</evidence>
<keyword evidence="6" id="KW-0812">Transmembrane</keyword>
<dbReference type="InterPro" id="IPR015421">
    <property type="entry name" value="PyrdxlP-dep_Trfase_major"/>
</dbReference>
<comment type="cofactor">
    <cofactor evidence="1">
        <name>pyridoxal 5'-phosphate</name>
        <dbReference type="ChEBI" id="CHEBI:597326"/>
    </cofactor>
</comment>
<evidence type="ECO:0000256" key="2">
    <source>
        <dbReference type="ARBA" id="ARBA00012224"/>
    </source>
</evidence>
<dbReference type="InterPro" id="IPR015424">
    <property type="entry name" value="PyrdxlP-dep_Trfase"/>
</dbReference>
<dbReference type="PANTHER" id="PTHR43525:SF1">
    <property type="entry name" value="PROTEIN MALY"/>
    <property type="match status" value="1"/>
</dbReference>
<keyword evidence="3" id="KW-0663">Pyridoxal phosphate</keyword>
<keyword evidence="6" id="KW-1133">Transmembrane helix</keyword>
<dbReference type="EMBL" id="CAMXCT030000513">
    <property type="protein sequence ID" value="CAL4767092.1"/>
    <property type="molecule type" value="Genomic_DNA"/>
</dbReference>
<evidence type="ECO:0000259" key="7">
    <source>
        <dbReference type="Pfam" id="PF00155"/>
    </source>
</evidence>
<dbReference type="GO" id="GO:0047804">
    <property type="term" value="F:cysteine-S-conjugate beta-lyase activity"/>
    <property type="evidence" value="ECO:0007669"/>
    <property type="project" value="UniProtKB-EC"/>
</dbReference>
<protein>
    <recommendedName>
        <fullName evidence="2">cysteine-S-conjugate beta-lyase</fullName>
        <ecNumber evidence="2">4.4.1.13</ecNumber>
    </recommendedName>
</protein>
<evidence type="ECO:0000256" key="3">
    <source>
        <dbReference type="ARBA" id="ARBA00022898"/>
    </source>
</evidence>
<keyword evidence="4" id="KW-0456">Lyase</keyword>
<dbReference type="InterPro" id="IPR051798">
    <property type="entry name" value="Class-II_PLP-Dep_Aminotrans"/>
</dbReference>
<gene>
    <name evidence="8" type="ORF">C1SCF055_LOCUS7710</name>
</gene>
<dbReference type="Gene3D" id="3.90.1150.10">
    <property type="entry name" value="Aspartate Aminotransferase, domain 1"/>
    <property type="match status" value="1"/>
</dbReference>